<accession>A0A1J5PGT3</accession>
<evidence type="ECO:0000256" key="7">
    <source>
        <dbReference type="SAM" id="Phobius"/>
    </source>
</evidence>
<feature type="transmembrane region" description="Helical" evidence="7">
    <location>
        <begin position="48"/>
        <end position="68"/>
    </location>
</feature>
<feature type="transmembrane region" description="Helical" evidence="7">
    <location>
        <begin position="19"/>
        <end position="36"/>
    </location>
</feature>
<dbReference type="InterPro" id="IPR035906">
    <property type="entry name" value="MetI-like_sf"/>
</dbReference>
<evidence type="ECO:0000256" key="5">
    <source>
        <dbReference type="ARBA" id="ARBA00022989"/>
    </source>
</evidence>
<keyword evidence="5 7" id="KW-1133">Transmembrane helix</keyword>
<feature type="transmembrane region" description="Helical" evidence="7">
    <location>
        <begin position="123"/>
        <end position="141"/>
    </location>
</feature>
<comment type="subcellular location">
    <subcellularLocation>
        <location evidence="1">Cell membrane</location>
        <topology evidence="1">Multi-pass membrane protein</topology>
    </subcellularLocation>
</comment>
<evidence type="ECO:0000256" key="4">
    <source>
        <dbReference type="ARBA" id="ARBA00022692"/>
    </source>
</evidence>
<evidence type="ECO:0000256" key="3">
    <source>
        <dbReference type="ARBA" id="ARBA00022475"/>
    </source>
</evidence>
<evidence type="ECO:0000259" key="8">
    <source>
        <dbReference type="PROSITE" id="PS50928"/>
    </source>
</evidence>
<feature type="transmembrane region" description="Helical" evidence="7">
    <location>
        <begin position="254"/>
        <end position="273"/>
    </location>
</feature>
<reference evidence="9" key="1">
    <citation type="submission" date="2016-10" db="EMBL/GenBank/DDBJ databases">
        <title>Sequence of Gallionella enrichment culture.</title>
        <authorList>
            <person name="Poehlein A."/>
            <person name="Muehling M."/>
            <person name="Daniel R."/>
        </authorList>
    </citation>
    <scope>NUCLEOTIDE SEQUENCE</scope>
</reference>
<dbReference type="EMBL" id="MLJW01008085">
    <property type="protein sequence ID" value="OIQ64475.1"/>
    <property type="molecule type" value="Genomic_DNA"/>
</dbReference>
<dbReference type="SUPFAM" id="SSF161098">
    <property type="entry name" value="MetI-like"/>
    <property type="match status" value="1"/>
</dbReference>
<dbReference type="Gene3D" id="1.10.3720.10">
    <property type="entry name" value="MetI-like"/>
    <property type="match status" value="1"/>
</dbReference>
<feature type="transmembrane region" description="Helical" evidence="7">
    <location>
        <begin position="153"/>
        <end position="173"/>
    </location>
</feature>
<feature type="transmembrane region" description="Helical" evidence="7">
    <location>
        <begin position="80"/>
        <end position="102"/>
    </location>
</feature>
<evidence type="ECO:0000256" key="1">
    <source>
        <dbReference type="ARBA" id="ARBA00004651"/>
    </source>
</evidence>
<name>A0A1J5PGT3_9ZZZZ</name>
<keyword evidence="3" id="KW-1003">Cell membrane</keyword>
<gene>
    <name evidence="9" type="primary">yhdY_4</name>
    <name evidence="9" type="ORF">GALL_539740</name>
</gene>
<dbReference type="InterPro" id="IPR043429">
    <property type="entry name" value="ArtM/GltK/GlnP/TcyL/YhdX-like"/>
</dbReference>
<dbReference type="GO" id="GO:0043190">
    <property type="term" value="C:ATP-binding cassette (ABC) transporter complex"/>
    <property type="evidence" value="ECO:0007669"/>
    <property type="project" value="InterPro"/>
</dbReference>
<comment type="caution">
    <text evidence="9">The sequence shown here is derived from an EMBL/GenBank/DDBJ whole genome shotgun (WGS) entry which is preliminary data.</text>
</comment>
<dbReference type="NCBIfam" id="TIGR01726">
    <property type="entry name" value="HEQRo_perm_3TM"/>
    <property type="match status" value="1"/>
</dbReference>
<dbReference type="PANTHER" id="PTHR30614">
    <property type="entry name" value="MEMBRANE COMPONENT OF AMINO ACID ABC TRANSPORTER"/>
    <property type="match status" value="1"/>
</dbReference>
<evidence type="ECO:0000313" key="9">
    <source>
        <dbReference type="EMBL" id="OIQ64475.1"/>
    </source>
</evidence>
<keyword evidence="4 7" id="KW-0812">Transmembrane</keyword>
<keyword evidence="6 7" id="KW-0472">Membrane</keyword>
<dbReference type="InterPro" id="IPR000515">
    <property type="entry name" value="MetI-like"/>
</dbReference>
<protein>
    <submittedName>
        <fullName evidence="9">Inner membrane amino-acid ABC transporter permease protein YhdY</fullName>
    </submittedName>
</protein>
<dbReference type="PANTHER" id="PTHR30614:SF41">
    <property type="entry name" value="INNER MEMBRANE AMINO-ACID ABC TRANSPORTER PERMEASE PROTEIN YHDY"/>
    <property type="match status" value="1"/>
</dbReference>
<evidence type="ECO:0000256" key="6">
    <source>
        <dbReference type="ARBA" id="ARBA00023136"/>
    </source>
</evidence>
<proteinExistence type="predicted"/>
<dbReference type="CDD" id="cd06261">
    <property type="entry name" value="TM_PBP2"/>
    <property type="match status" value="1"/>
</dbReference>
<evidence type="ECO:0000256" key="2">
    <source>
        <dbReference type="ARBA" id="ARBA00022448"/>
    </source>
</evidence>
<dbReference type="GO" id="GO:0022857">
    <property type="term" value="F:transmembrane transporter activity"/>
    <property type="evidence" value="ECO:0007669"/>
    <property type="project" value="InterPro"/>
</dbReference>
<sequence length="283" mass="30492">MIAKHSQILFGIYPFEDRWRPAVVCVGLLALLVYSLRPRAWRVHLAWSWLAMLALVQLLMGGGILGLTPVPTELWGGLPITLILTVAAIGGGFPLGVLLALGRRSGLPAVRAVSVGVIESTRALPLLSILFIASIMLPLLVPEALLPDKLMRALIALLLFAAAYIAEVVRGGLQAIPRGQYEAAAALGLGYWATQRRVILPQAITLSIPALTSTILVMIKNTRLELVVGLFDLISSGTAALADPGWHSPAAETYIFIAAIYFALCFGVGRFAQSLERRNKRTR</sequence>
<organism evidence="9">
    <name type="scientific">mine drainage metagenome</name>
    <dbReference type="NCBI Taxonomy" id="410659"/>
    <lineage>
        <taxon>unclassified sequences</taxon>
        <taxon>metagenomes</taxon>
        <taxon>ecological metagenomes</taxon>
    </lineage>
</organism>
<dbReference type="PROSITE" id="PS50928">
    <property type="entry name" value="ABC_TM1"/>
    <property type="match status" value="1"/>
</dbReference>
<dbReference type="InterPro" id="IPR010065">
    <property type="entry name" value="AA_ABC_transptr_permease_3TM"/>
</dbReference>
<dbReference type="GO" id="GO:0006865">
    <property type="term" value="P:amino acid transport"/>
    <property type="evidence" value="ECO:0007669"/>
    <property type="project" value="TreeGrafter"/>
</dbReference>
<keyword evidence="2" id="KW-0813">Transport</keyword>
<feature type="domain" description="ABC transmembrane type-1" evidence="8">
    <location>
        <begin position="78"/>
        <end position="267"/>
    </location>
</feature>
<dbReference type="AlphaFoldDB" id="A0A1J5PGT3"/>
<dbReference type="Pfam" id="PF00528">
    <property type="entry name" value="BPD_transp_1"/>
    <property type="match status" value="1"/>
</dbReference>